<sequence length="158" mass="17311">MSPQAVGMAALGAAGTGAIGVGTAYATGLIGSKASDKEEEYDSFLDYLEKALKDTSVYIDKSKITTKLEAEDYKTALTNSWNSMNLTEATPDKPSVNEFTSKKTETIEFTSKWCESKKVKKLTAEQENRKWTKATIEADTEWKIFKSVCTEAATKPVV</sequence>
<dbReference type="AlphaFoldDB" id="A0A478FSL3"/>
<protein>
    <submittedName>
        <fullName evidence="1">Uncharacterized protein</fullName>
    </submittedName>
</protein>
<reference evidence="1 2" key="1">
    <citation type="submission" date="2019-01" db="EMBL/GenBank/DDBJ databases">
        <title>Draft genome sequences of Candidatus Mycoplasma haemohominis SWG34-3 identified from a patient with pyrexia, anemia and liver dysfunction.</title>
        <authorList>
            <person name="Sekizuka T."/>
            <person name="Hattori N."/>
            <person name="Katano H."/>
            <person name="Takuma T."/>
            <person name="Ito T."/>
            <person name="Arai N."/>
            <person name="Yanai R."/>
            <person name="Ishii S."/>
            <person name="Miura Y."/>
            <person name="Tokunaga T."/>
            <person name="Watanabe H."/>
            <person name="Nomura N."/>
            <person name="Eguchi J."/>
            <person name="Arai T."/>
            <person name="Hasegawa H."/>
            <person name="Nakamaki T."/>
            <person name="Wakita T."/>
            <person name="Niki Y."/>
            <person name="Kuroda M."/>
        </authorList>
    </citation>
    <scope>NUCLEOTIDE SEQUENCE [LARGE SCALE GENOMIC DNA]</scope>
    <source>
        <strain evidence="1">SWG34-3</strain>
    </source>
</reference>
<comment type="caution">
    <text evidence="1">The sequence shown here is derived from an EMBL/GenBank/DDBJ whole genome shotgun (WGS) entry which is preliminary data.</text>
</comment>
<evidence type="ECO:0000313" key="1">
    <source>
        <dbReference type="EMBL" id="GCE64074.1"/>
    </source>
</evidence>
<proteinExistence type="predicted"/>
<organism evidence="1 2">
    <name type="scientific">Candidatus Mycoplasma haematohominis</name>
    <dbReference type="NCBI Taxonomy" id="1494318"/>
    <lineage>
        <taxon>Bacteria</taxon>
        <taxon>Bacillati</taxon>
        <taxon>Mycoplasmatota</taxon>
        <taxon>Mollicutes</taxon>
        <taxon>Mycoplasmataceae</taxon>
        <taxon>Mycoplasma</taxon>
    </lineage>
</organism>
<gene>
    <name evidence="1" type="ORF">MHSWG343_10820</name>
</gene>
<dbReference type="Proteomes" id="UP000324831">
    <property type="component" value="Unassembled WGS sequence"/>
</dbReference>
<evidence type="ECO:0000313" key="2">
    <source>
        <dbReference type="Proteomes" id="UP000324831"/>
    </source>
</evidence>
<accession>A0A478FSL3</accession>
<dbReference type="EMBL" id="BIMN01000012">
    <property type="protein sequence ID" value="GCE64074.1"/>
    <property type="molecule type" value="Genomic_DNA"/>
</dbReference>
<name>A0A478FSL3_9MOLU</name>